<evidence type="ECO:0000313" key="5">
    <source>
        <dbReference type="EMBL" id="OBV38644.1"/>
    </source>
</evidence>
<dbReference type="Gene3D" id="1.10.10.10">
    <property type="entry name" value="Winged helix-like DNA-binding domain superfamily/Winged helix DNA-binding domain"/>
    <property type="match status" value="1"/>
</dbReference>
<dbReference type="PANTHER" id="PTHR33204">
    <property type="entry name" value="TRANSCRIPTIONAL REGULATOR, MARR FAMILY"/>
    <property type="match status" value="1"/>
</dbReference>
<comment type="caution">
    <text evidence="5">The sequence shown here is derived from an EMBL/GenBank/DDBJ whole genome shotgun (WGS) entry which is preliminary data.</text>
</comment>
<accession>A0A1A7C0W3</accession>
<dbReference type="PATRIC" id="fig|1747903.4.peg.2198"/>
<evidence type="ECO:0000256" key="3">
    <source>
        <dbReference type="ARBA" id="ARBA00023163"/>
    </source>
</evidence>
<dbReference type="EMBL" id="LOCQ01000057">
    <property type="protein sequence ID" value="OBV38644.1"/>
    <property type="molecule type" value="Genomic_DNA"/>
</dbReference>
<dbReference type="AlphaFoldDB" id="A0A1A7C0W3"/>
<organism evidence="5 6">
    <name type="scientific">Janthinobacterium psychrotolerans</name>
    <dbReference type="NCBI Taxonomy" id="1747903"/>
    <lineage>
        <taxon>Bacteria</taxon>
        <taxon>Pseudomonadati</taxon>
        <taxon>Pseudomonadota</taxon>
        <taxon>Betaproteobacteria</taxon>
        <taxon>Burkholderiales</taxon>
        <taxon>Oxalobacteraceae</taxon>
        <taxon>Janthinobacterium</taxon>
    </lineage>
</organism>
<keyword evidence="1" id="KW-0805">Transcription regulation</keyword>
<dbReference type="OrthoDB" id="9807069at2"/>
<name>A0A1A7C0W3_9BURK</name>
<dbReference type="PROSITE" id="PS51118">
    <property type="entry name" value="HTH_HXLR"/>
    <property type="match status" value="1"/>
</dbReference>
<dbReference type="InterPro" id="IPR002577">
    <property type="entry name" value="HTH_HxlR"/>
</dbReference>
<keyword evidence="3" id="KW-0804">Transcription</keyword>
<evidence type="ECO:0000313" key="6">
    <source>
        <dbReference type="Proteomes" id="UP000092713"/>
    </source>
</evidence>
<keyword evidence="2 5" id="KW-0238">DNA-binding</keyword>
<dbReference type="STRING" id="1747903.ASR47_1006249"/>
<dbReference type="RefSeq" id="WP_065308873.1">
    <property type="nucleotide sequence ID" value="NZ_LOCQ01000057.1"/>
</dbReference>
<evidence type="ECO:0000256" key="2">
    <source>
        <dbReference type="ARBA" id="ARBA00023125"/>
    </source>
</evidence>
<dbReference type="InterPro" id="IPR036390">
    <property type="entry name" value="WH_DNA-bd_sf"/>
</dbReference>
<dbReference type="GO" id="GO:0003677">
    <property type="term" value="F:DNA binding"/>
    <property type="evidence" value="ECO:0007669"/>
    <property type="project" value="UniProtKB-KW"/>
</dbReference>
<reference evidence="5 6" key="1">
    <citation type="submission" date="2016-04" db="EMBL/GenBank/DDBJ databases">
        <title>Draft genome sequence of Janthinobacterium psychrotolerans sp. nov., isolated from freshwater sediments in Denmark.</title>
        <authorList>
            <person name="Gong X."/>
            <person name="Skrivergaard S."/>
            <person name="Korsgaard B.S."/>
            <person name="Schreiber L."/>
            <person name="Marshall I.P."/>
            <person name="Finster K."/>
            <person name="Schramm A."/>
        </authorList>
    </citation>
    <scope>NUCLEOTIDE SEQUENCE [LARGE SCALE GENOMIC DNA]</scope>
    <source>
        <strain evidence="5 6">S3-2</strain>
    </source>
</reference>
<keyword evidence="6" id="KW-1185">Reference proteome</keyword>
<protein>
    <submittedName>
        <fullName evidence="5">DNA-binding transcriptional regulator, HxlR family</fullName>
    </submittedName>
</protein>
<feature type="domain" description="HTH hxlR-type" evidence="4">
    <location>
        <begin position="28"/>
        <end position="126"/>
    </location>
</feature>
<dbReference type="Pfam" id="PF01638">
    <property type="entry name" value="HxlR"/>
    <property type="match status" value="1"/>
</dbReference>
<evidence type="ECO:0000256" key="1">
    <source>
        <dbReference type="ARBA" id="ARBA00023015"/>
    </source>
</evidence>
<evidence type="ECO:0000259" key="4">
    <source>
        <dbReference type="PROSITE" id="PS51118"/>
    </source>
</evidence>
<proteinExistence type="predicted"/>
<dbReference type="SUPFAM" id="SSF46785">
    <property type="entry name" value="Winged helix' DNA-binding domain"/>
    <property type="match status" value="1"/>
</dbReference>
<dbReference type="Proteomes" id="UP000092713">
    <property type="component" value="Unassembled WGS sequence"/>
</dbReference>
<dbReference type="InterPro" id="IPR036388">
    <property type="entry name" value="WH-like_DNA-bd_sf"/>
</dbReference>
<gene>
    <name evidence="5" type="ORF">ASR47_1006249</name>
</gene>
<dbReference type="PANTHER" id="PTHR33204:SF37">
    <property type="entry name" value="HTH-TYPE TRANSCRIPTIONAL REGULATOR YODB"/>
    <property type="match status" value="1"/>
</dbReference>
<sequence length="142" mass="15372">MTEDIPGASLRAALAKQHKDAHLMAATCPSRAVLSHLTSRWAVLVLVLLLSGTRRFSELRREVGGVSEKMLAQTLDALCSDGFVLRQAYLVIPPKVEYSLTPLGREAAERLAGLVDWIEDNYPRIEQARAALGQAAPPALAA</sequence>